<evidence type="ECO:0000256" key="2">
    <source>
        <dbReference type="SAM" id="Phobius"/>
    </source>
</evidence>
<reference evidence="3 4" key="1">
    <citation type="submission" date="2019-05" db="EMBL/GenBank/DDBJ databases">
        <title>Nesterenkonia sp. GY074 isolated from the Southern Atlantic Ocean.</title>
        <authorList>
            <person name="Zhang G."/>
        </authorList>
    </citation>
    <scope>NUCLEOTIDE SEQUENCE [LARGE SCALE GENOMIC DNA]</scope>
    <source>
        <strain evidence="3 4">GY074</strain>
    </source>
</reference>
<evidence type="ECO:0000313" key="4">
    <source>
        <dbReference type="Proteomes" id="UP000310458"/>
    </source>
</evidence>
<keyword evidence="2" id="KW-0812">Transmembrane</keyword>
<comment type="caution">
    <text evidence="3">The sequence shown here is derived from an EMBL/GenBank/DDBJ whole genome shotgun (WGS) entry which is preliminary data.</text>
</comment>
<dbReference type="RefSeq" id="WP_138251980.1">
    <property type="nucleotide sequence ID" value="NZ_VAVZ01000005.1"/>
</dbReference>
<evidence type="ECO:0000256" key="1">
    <source>
        <dbReference type="SAM" id="MobiDB-lite"/>
    </source>
</evidence>
<feature type="region of interest" description="Disordered" evidence="1">
    <location>
        <begin position="1"/>
        <end position="62"/>
    </location>
</feature>
<accession>A0A5R9BFU6</accession>
<sequence>MTSRKVKKYIKAQKKARRRALSEPQKAELGGTHLTDGAEPTPGGADADAPGSFHGAPRRSDRAGQAARAVAAVVGLSLITTAVASAGLELAGDDEERTVLLEPHAVAGPEVTQRLACPAVPGVPDSLSDQGVLDYADRDESVTTSTRAAVFAALNGEFPAANWFPLGDEGRGDAEPLITAGEREDDSEGPVVDRPLITGEFDAGQGLPLIQVEPLEGRSPSRAAVTAGGFSYSADSGLVTGMTAAMCQEPARSQWFLGPETGSGANSLLTLANPHDRDATAEVTTFDAEGDTGPLGTTTLLIPENSVRTVNLTGLVESDAEVAVHVQASGAPVAGQLQSARSSGGTGLGVELLAALPGPQQQHAALGVPAGADEDPQMWFYVPGEDAVTVELQVFGPDGQVETDTPGVFTLEPGRVSVAGLHGLSAGTYDVALTSDQPMLAAVRSAGDGEPVTTEVETEPEFDPITGEELEAETQVEETDPIPDFSWSTGEEPLEAGSGAILDSDYETELRFLAPQGDQQAQVTYRLFDSQGERTEDLVEEIDPGASAVVTYEELVDHAQSAGLEDIVAVVLASAEGEVYGGAFARDEAGGFTSTVLTPISPSAQYVPLRIEP</sequence>
<gene>
    <name evidence="3" type="ORF">FEF26_02565</name>
</gene>
<name>A0A5R9BFU6_9MICC</name>
<feature type="compositionally biased region" description="Basic residues" evidence="1">
    <location>
        <begin position="1"/>
        <end position="19"/>
    </location>
</feature>
<protein>
    <submittedName>
        <fullName evidence="3">Uncharacterized protein</fullName>
    </submittedName>
</protein>
<feature type="transmembrane region" description="Helical" evidence="2">
    <location>
        <begin position="66"/>
        <end position="88"/>
    </location>
</feature>
<evidence type="ECO:0000313" key="3">
    <source>
        <dbReference type="EMBL" id="TLP99513.1"/>
    </source>
</evidence>
<dbReference type="Pfam" id="PF18986">
    <property type="entry name" value="DUF5719"/>
    <property type="match status" value="1"/>
</dbReference>
<keyword evidence="2" id="KW-1133">Transmembrane helix</keyword>
<dbReference type="OrthoDB" id="3729011at2"/>
<dbReference type="EMBL" id="VAVZ01000005">
    <property type="protein sequence ID" value="TLP99513.1"/>
    <property type="molecule type" value="Genomic_DNA"/>
</dbReference>
<dbReference type="Proteomes" id="UP000310458">
    <property type="component" value="Unassembled WGS sequence"/>
</dbReference>
<keyword evidence="2" id="KW-0472">Membrane</keyword>
<proteinExistence type="predicted"/>
<keyword evidence="4" id="KW-1185">Reference proteome</keyword>
<dbReference type="AlphaFoldDB" id="A0A5R9BFU6"/>
<organism evidence="3 4">
    <name type="scientific">Nesterenkonia salmonea</name>
    <dbReference type="NCBI Taxonomy" id="1804987"/>
    <lineage>
        <taxon>Bacteria</taxon>
        <taxon>Bacillati</taxon>
        <taxon>Actinomycetota</taxon>
        <taxon>Actinomycetes</taxon>
        <taxon>Micrococcales</taxon>
        <taxon>Micrococcaceae</taxon>
        <taxon>Nesterenkonia</taxon>
    </lineage>
</organism>
<dbReference type="InterPro" id="IPR043777">
    <property type="entry name" value="DUF5719"/>
</dbReference>